<dbReference type="SUPFAM" id="SSF46785">
    <property type="entry name" value="Winged helix' DNA-binding domain"/>
    <property type="match status" value="1"/>
</dbReference>
<dbReference type="RefSeq" id="WP_102215888.1">
    <property type="nucleotide sequence ID" value="NZ_CP126963.1"/>
</dbReference>
<reference evidence="5 6" key="1">
    <citation type="submission" date="2023-06" db="EMBL/GenBank/DDBJ databases">
        <title>Draft genome sequence of Gleimia hominis type strain CCUG 57540T.</title>
        <authorList>
            <person name="Salva-Serra F."/>
            <person name="Cardew S."/>
            <person name="Jensie Markopoulos S."/>
            <person name="Ohlen M."/>
            <person name="Inganas E."/>
            <person name="Svensson-Stadler L."/>
            <person name="Moore E.R.B."/>
        </authorList>
    </citation>
    <scope>NUCLEOTIDE SEQUENCE [LARGE SCALE GENOMIC DNA]</scope>
    <source>
        <strain evidence="5 6">CCUG 57540</strain>
    </source>
</reference>
<protein>
    <submittedName>
        <fullName evidence="5">DeoR/GlpR family DNA-binding transcription regulator</fullName>
    </submittedName>
</protein>
<dbReference type="Gene3D" id="1.10.10.10">
    <property type="entry name" value="Winged helix-like DNA-binding domain superfamily/Winged helix DNA-binding domain"/>
    <property type="match status" value="1"/>
</dbReference>
<evidence type="ECO:0000313" key="5">
    <source>
        <dbReference type="EMBL" id="MDT3767538.1"/>
    </source>
</evidence>
<dbReference type="GO" id="GO:0003677">
    <property type="term" value="F:DNA binding"/>
    <property type="evidence" value="ECO:0007669"/>
    <property type="project" value="UniProtKB-KW"/>
</dbReference>
<dbReference type="PROSITE" id="PS51000">
    <property type="entry name" value="HTH_DEOR_2"/>
    <property type="match status" value="1"/>
</dbReference>
<dbReference type="InterPro" id="IPR018356">
    <property type="entry name" value="Tscrpt_reg_HTH_DeoR_CS"/>
</dbReference>
<dbReference type="InterPro" id="IPR036390">
    <property type="entry name" value="WH_DNA-bd_sf"/>
</dbReference>
<sequence>MNQHDRQMRIVNLVVERGSATVDELVDALGVSPATVRRDLHVLDNQQLLQRVRGGARAETGAEVDVPLRYRELREGDEKHAIARAIAQKLKPGEVIALNGGTTAAAIAAEIGRTFCNNQRVDATPLTVVTNAVNIANDLTMRPSIRVVVTGGVARSRSYELIGPLAEHALAQYGVDTLYLGVTAINFMARAFYTHNEGEAMTNAALVKIAQRVVVVADHTKMHQSAFAKICDFDAVDELITDRGADPESCRELEESGIKVTVV</sequence>
<proteinExistence type="predicted"/>
<dbReference type="InterPro" id="IPR014036">
    <property type="entry name" value="DeoR-like_C"/>
</dbReference>
<dbReference type="Pfam" id="PF08220">
    <property type="entry name" value="HTH_DeoR"/>
    <property type="match status" value="1"/>
</dbReference>
<dbReference type="SMART" id="SM01134">
    <property type="entry name" value="DeoRC"/>
    <property type="match status" value="1"/>
</dbReference>
<dbReference type="PANTHER" id="PTHR30363:SF44">
    <property type="entry name" value="AGA OPERON TRANSCRIPTIONAL REPRESSOR-RELATED"/>
    <property type="match status" value="1"/>
</dbReference>
<dbReference type="PRINTS" id="PR00037">
    <property type="entry name" value="HTHLACR"/>
</dbReference>
<dbReference type="InterPro" id="IPR036388">
    <property type="entry name" value="WH-like_DNA-bd_sf"/>
</dbReference>
<keyword evidence="1" id="KW-0805">Transcription regulation</keyword>
<dbReference type="EMBL" id="JASXSX010000001">
    <property type="protein sequence ID" value="MDT3767538.1"/>
    <property type="molecule type" value="Genomic_DNA"/>
</dbReference>
<dbReference type="SMART" id="SM00420">
    <property type="entry name" value="HTH_DEOR"/>
    <property type="match status" value="1"/>
</dbReference>
<dbReference type="Gene3D" id="3.40.50.1360">
    <property type="match status" value="1"/>
</dbReference>
<dbReference type="PANTHER" id="PTHR30363">
    <property type="entry name" value="HTH-TYPE TRANSCRIPTIONAL REGULATOR SRLR-RELATED"/>
    <property type="match status" value="1"/>
</dbReference>
<keyword evidence="2 5" id="KW-0238">DNA-binding</keyword>
<evidence type="ECO:0000259" key="4">
    <source>
        <dbReference type="PROSITE" id="PS51000"/>
    </source>
</evidence>
<keyword evidence="6" id="KW-1185">Reference proteome</keyword>
<evidence type="ECO:0000256" key="1">
    <source>
        <dbReference type="ARBA" id="ARBA00023015"/>
    </source>
</evidence>
<gene>
    <name evidence="5" type="ORF">QS713_05610</name>
</gene>
<dbReference type="Pfam" id="PF00455">
    <property type="entry name" value="DeoRC"/>
    <property type="match status" value="1"/>
</dbReference>
<evidence type="ECO:0000256" key="3">
    <source>
        <dbReference type="ARBA" id="ARBA00023163"/>
    </source>
</evidence>
<dbReference type="InterPro" id="IPR001034">
    <property type="entry name" value="DeoR_HTH"/>
</dbReference>
<dbReference type="PROSITE" id="PS00894">
    <property type="entry name" value="HTH_DEOR_1"/>
    <property type="match status" value="1"/>
</dbReference>
<dbReference type="InterPro" id="IPR037171">
    <property type="entry name" value="NagB/RpiA_transferase-like"/>
</dbReference>
<comment type="caution">
    <text evidence="5">The sequence shown here is derived from an EMBL/GenBank/DDBJ whole genome shotgun (WGS) entry which is preliminary data.</text>
</comment>
<evidence type="ECO:0000313" key="6">
    <source>
        <dbReference type="Proteomes" id="UP001247542"/>
    </source>
</evidence>
<dbReference type="Proteomes" id="UP001247542">
    <property type="component" value="Unassembled WGS sequence"/>
</dbReference>
<dbReference type="InterPro" id="IPR050313">
    <property type="entry name" value="Carb_Metab_HTH_regulators"/>
</dbReference>
<keyword evidence="3" id="KW-0804">Transcription</keyword>
<name>A0ABU3IBC4_9ACTO</name>
<accession>A0ABU3IBC4</accession>
<evidence type="ECO:0000256" key="2">
    <source>
        <dbReference type="ARBA" id="ARBA00023125"/>
    </source>
</evidence>
<dbReference type="SUPFAM" id="SSF100950">
    <property type="entry name" value="NagB/RpiA/CoA transferase-like"/>
    <property type="match status" value="1"/>
</dbReference>
<feature type="domain" description="HTH deoR-type" evidence="4">
    <location>
        <begin position="3"/>
        <end position="58"/>
    </location>
</feature>
<organism evidence="5 6">
    <name type="scientific">Gleimia hominis</name>
    <dbReference type="NCBI Taxonomy" id="595468"/>
    <lineage>
        <taxon>Bacteria</taxon>
        <taxon>Bacillati</taxon>
        <taxon>Actinomycetota</taxon>
        <taxon>Actinomycetes</taxon>
        <taxon>Actinomycetales</taxon>
        <taxon>Actinomycetaceae</taxon>
        <taxon>Gleimia</taxon>
    </lineage>
</organism>